<dbReference type="PANTHER" id="PTHR43211:SF1">
    <property type="entry name" value="BLL6422 PROTEIN"/>
    <property type="match status" value="1"/>
</dbReference>
<comment type="caution">
    <text evidence="3">The sequence shown here is derived from an EMBL/GenBank/DDBJ whole genome shotgun (WGS) entry which is preliminary data.</text>
</comment>
<protein>
    <submittedName>
        <fullName evidence="3">Fumarylacetoacetate hydrolase family protein</fullName>
    </submittedName>
</protein>
<dbReference type="PANTHER" id="PTHR43211">
    <property type="entry name" value="FUMARYLACETOACETATE HYDROLASE"/>
    <property type="match status" value="1"/>
</dbReference>
<evidence type="ECO:0000259" key="2">
    <source>
        <dbReference type="Pfam" id="PF01557"/>
    </source>
</evidence>
<sequence>MRFATVTVDGDTSAAVVTDDAVYLLGRGRQMIDVIGQGLDGALAEGARAIARGRHIDHSDVAFEAPVQPPSIRDFVAFAEHVEGVRASMQGAGGVPEAWCDAPHFYFTNPYAVVGPDAVVRAPGGSGQLDFELEVAAVVGTAGSDVAVGAAAELIFGYTILNDWSARDLQRREMEIGLGPAKGKDFANSLGPVIVTADEFTDRVDGDGFLELACTVCVNGEEIGSDVTTNMGWSFAAMVAFASRDSAVRPGDVLGSGTIGNGGCLAELWGRRGTLDPSPLQRGDVVELTVEGIGTLRNTIGSPRPAGVPLPAPRTTDQQRRRSEHARR</sequence>
<dbReference type="Pfam" id="PF01557">
    <property type="entry name" value="FAA_hydrolase"/>
    <property type="match status" value="1"/>
</dbReference>
<evidence type="ECO:0000313" key="4">
    <source>
        <dbReference type="Proteomes" id="UP000602395"/>
    </source>
</evidence>
<proteinExistence type="predicted"/>
<name>A0ABR7WC71_9ACTN</name>
<dbReference type="InterPro" id="IPR036663">
    <property type="entry name" value="Fumarylacetoacetase_C_sf"/>
</dbReference>
<evidence type="ECO:0000256" key="1">
    <source>
        <dbReference type="SAM" id="MobiDB-lite"/>
    </source>
</evidence>
<dbReference type="SUPFAM" id="SSF56529">
    <property type="entry name" value="FAH"/>
    <property type="match status" value="1"/>
</dbReference>
<dbReference type="Gene3D" id="3.90.850.10">
    <property type="entry name" value="Fumarylacetoacetase-like, C-terminal domain"/>
    <property type="match status" value="1"/>
</dbReference>
<reference evidence="3 4" key="1">
    <citation type="submission" date="2020-09" db="EMBL/GenBank/DDBJ databases">
        <title>Novel species in genus Gordonia.</title>
        <authorList>
            <person name="Zhang G."/>
        </authorList>
    </citation>
    <scope>NUCLEOTIDE SEQUENCE [LARGE SCALE GENOMIC DNA]</scope>
    <source>
        <strain evidence="3 4">ON-33</strain>
    </source>
</reference>
<keyword evidence="4" id="KW-1185">Reference proteome</keyword>
<organism evidence="3 4">
    <name type="scientific">Gordonia hankookensis</name>
    <dbReference type="NCBI Taxonomy" id="589403"/>
    <lineage>
        <taxon>Bacteria</taxon>
        <taxon>Bacillati</taxon>
        <taxon>Actinomycetota</taxon>
        <taxon>Actinomycetes</taxon>
        <taxon>Mycobacteriales</taxon>
        <taxon>Gordoniaceae</taxon>
        <taxon>Gordonia</taxon>
    </lineage>
</organism>
<feature type="domain" description="Fumarylacetoacetase-like C-terminal" evidence="2">
    <location>
        <begin position="72"/>
        <end position="300"/>
    </location>
</feature>
<dbReference type="EMBL" id="JACWMS010000002">
    <property type="protein sequence ID" value="MBD1320146.1"/>
    <property type="molecule type" value="Genomic_DNA"/>
</dbReference>
<evidence type="ECO:0000313" key="3">
    <source>
        <dbReference type="EMBL" id="MBD1320146.1"/>
    </source>
</evidence>
<dbReference type="GO" id="GO:0016787">
    <property type="term" value="F:hydrolase activity"/>
    <property type="evidence" value="ECO:0007669"/>
    <property type="project" value="UniProtKB-KW"/>
</dbReference>
<accession>A0ABR7WC71</accession>
<gene>
    <name evidence="3" type="ORF">IDF66_11150</name>
</gene>
<feature type="region of interest" description="Disordered" evidence="1">
    <location>
        <begin position="296"/>
        <end position="328"/>
    </location>
</feature>
<dbReference type="InterPro" id="IPR011234">
    <property type="entry name" value="Fumarylacetoacetase-like_C"/>
</dbReference>
<dbReference type="RefSeq" id="WP_190266878.1">
    <property type="nucleotide sequence ID" value="NZ_BAABAD010000004.1"/>
</dbReference>
<dbReference type="Proteomes" id="UP000602395">
    <property type="component" value="Unassembled WGS sequence"/>
</dbReference>
<keyword evidence="3" id="KW-0378">Hydrolase</keyword>